<dbReference type="EMBL" id="BAAALF010000018">
    <property type="protein sequence ID" value="GAA1226498.1"/>
    <property type="molecule type" value="Genomic_DNA"/>
</dbReference>
<dbReference type="Pfam" id="PF06094">
    <property type="entry name" value="GGACT"/>
    <property type="match status" value="1"/>
</dbReference>
<dbReference type="SUPFAM" id="SSF110857">
    <property type="entry name" value="Gamma-glutamyl cyclotransferase-like"/>
    <property type="match status" value="1"/>
</dbReference>
<evidence type="ECO:0000259" key="2">
    <source>
        <dbReference type="Pfam" id="PF06094"/>
    </source>
</evidence>
<feature type="domain" description="Gamma-glutamylcyclotransferase AIG2-like" evidence="2">
    <location>
        <begin position="4"/>
        <end position="148"/>
    </location>
</feature>
<sequence>MLPFFVYGTLRPGLHNHARHLGGRCLRSRPAVLGGAVLHDGPGYPYAVRDPDPRRLVHGELLTVRPADYARVLAELDELEECRPDDSGLYVRLRLPVRPTGGAATATGSEGLAGPAGPVEDAWVYLAGPAQAEYLRAHPSPIPSGDWTTHLAGTPERP</sequence>
<dbReference type="Proteomes" id="UP001500037">
    <property type="component" value="Unassembled WGS sequence"/>
</dbReference>
<comment type="caution">
    <text evidence="3">The sequence shown here is derived from an EMBL/GenBank/DDBJ whole genome shotgun (WGS) entry which is preliminary data.</text>
</comment>
<feature type="region of interest" description="Disordered" evidence="1">
    <location>
        <begin position="139"/>
        <end position="158"/>
    </location>
</feature>
<evidence type="ECO:0000256" key="1">
    <source>
        <dbReference type="SAM" id="MobiDB-lite"/>
    </source>
</evidence>
<name>A0ABP4GNU7_9ACTN</name>
<dbReference type="RefSeq" id="WP_344440566.1">
    <property type="nucleotide sequence ID" value="NZ_BAAALF010000018.1"/>
</dbReference>
<dbReference type="CDD" id="cd06661">
    <property type="entry name" value="GGCT_like"/>
    <property type="match status" value="1"/>
</dbReference>
<keyword evidence="4" id="KW-1185">Reference proteome</keyword>
<evidence type="ECO:0000313" key="3">
    <source>
        <dbReference type="EMBL" id="GAA1226498.1"/>
    </source>
</evidence>
<organism evidence="3 4">
    <name type="scientific">Kitasatospora nipponensis</name>
    <dbReference type="NCBI Taxonomy" id="258049"/>
    <lineage>
        <taxon>Bacteria</taxon>
        <taxon>Bacillati</taxon>
        <taxon>Actinomycetota</taxon>
        <taxon>Actinomycetes</taxon>
        <taxon>Kitasatosporales</taxon>
        <taxon>Streptomycetaceae</taxon>
        <taxon>Kitasatospora</taxon>
    </lineage>
</organism>
<dbReference type="InterPro" id="IPR009288">
    <property type="entry name" value="AIG2-like_dom"/>
</dbReference>
<reference evidence="4" key="1">
    <citation type="journal article" date="2019" name="Int. J. Syst. Evol. Microbiol.">
        <title>The Global Catalogue of Microorganisms (GCM) 10K type strain sequencing project: providing services to taxonomists for standard genome sequencing and annotation.</title>
        <authorList>
            <consortium name="The Broad Institute Genomics Platform"/>
            <consortium name="The Broad Institute Genome Sequencing Center for Infectious Disease"/>
            <person name="Wu L."/>
            <person name="Ma J."/>
        </authorList>
    </citation>
    <scope>NUCLEOTIDE SEQUENCE [LARGE SCALE GENOMIC DNA]</scope>
    <source>
        <strain evidence="4">JCM 13004</strain>
    </source>
</reference>
<dbReference type="InterPro" id="IPR036568">
    <property type="entry name" value="GGCT-like_sf"/>
</dbReference>
<accession>A0ABP4GNU7</accession>
<dbReference type="Gene3D" id="3.10.490.10">
    <property type="entry name" value="Gamma-glutamyl cyclotransferase-like"/>
    <property type="match status" value="1"/>
</dbReference>
<protein>
    <submittedName>
        <fullName evidence="3">Gamma-glutamylcyclotransferase</fullName>
    </submittedName>
</protein>
<evidence type="ECO:0000313" key="4">
    <source>
        <dbReference type="Proteomes" id="UP001500037"/>
    </source>
</evidence>
<gene>
    <name evidence="3" type="ORF">GCM10009665_16290</name>
</gene>
<proteinExistence type="predicted"/>
<dbReference type="InterPro" id="IPR013024">
    <property type="entry name" value="GGCT-like"/>
</dbReference>